<reference evidence="1" key="1">
    <citation type="journal article" date="2014" name="Int. J. Syst. Evol. Microbiol.">
        <title>Complete genome sequence of Corynebacterium casei LMG S-19264T (=DSM 44701T), isolated from a smear-ripened cheese.</title>
        <authorList>
            <consortium name="US DOE Joint Genome Institute (JGI-PGF)"/>
            <person name="Walter F."/>
            <person name="Albersmeier A."/>
            <person name="Kalinowski J."/>
            <person name="Ruckert C."/>
        </authorList>
    </citation>
    <scope>NUCLEOTIDE SEQUENCE</scope>
    <source>
        <strain evidence="1">JCM 30804</strain>
    </source>
</reference>
<dbReference type="PANTHER" id="PTHR35404">
    <property type="entry name" value="TRANSPOSASE OF TN10"/>
    <property type="match status" value="1"/>
</dbReference>
<dbReference type="Proteomes" id="UP000613743">
    <property type="component" value="Unassembled WGS sequence"/>
</dbReference>
<reference evidence="1" key="2">
    <citation type="submission" date="2020-09" db="EMBL/GenBank/DDBJ databases">
        <authorList>
            <person name="Sun Q."/>
            <person name="Ohkuma M."/>
        </authorList>
    </citation>
    <scope>NUCLEOTIDE SEQUENCE</scope>
    <source>
        <strain evidence="1">JCM 30804</strain>
    </source>
</reference>
<accession>A0A917JYP4</accession>
<dbReference type="EMBL" id="BMPZ01000009">
    <property type="protein sequence ID" value="GGI89267.1"/>
    <property type="molecule type" value="Genomic_DNA"/>
</dbReference>
<keyword evidence="2" id="KW-1185">Reference proteome</keyword>
<dbReference type="AlphaFoldDB" id="A0A917JYP4"/>
<sequence length="161" mass="18288">MRDINILHQSLAMQCPTIHKKRLSSLIVATKSLLDGNQLSLTQLGRNISGNVAAKHSIKRIDRLLGNHHLNNDRIAIYQWHARHLCGANPMPIILVDWADVREQLRLMTLRASISVQGRSVTLYERTFLFDAKPVEIAIHRAATTVFLKSWQTFYQSIAAL</sequence>
<name>A0A917JYP4_9GAMM</name>
<gene>
    <name evidence="1" type="ORF">GCM10009332_28320</name>
</gene>
<evidence type="ECO:0000313" key="1">
    <source>
        <dbReference type="EMBL" id="GGI89267.1"/>
    </source>
</evidence>
<comment type="caution">
    <text evidence="1">The sequence shown here is derived from an EMBL/GenBank/DDBJ whole genome shotgun (WGS) entry which is preliminary data.</text>
</comment>
<proteinExistence type="predicted"/>
<dbReference type="PANTHER" id="PTHR35404:SF8">
    <property type="entry name" value="TRANSPOSASE OF TN10"/>
    <property type="match status" value="1"/>
</dbReference>
<evidence type="ECO:0000313" key="2">
    <source>
        <dbReference type="Proteomes" id="UP000613743"/>
    </source>
</evidence>
<dbReference type="InterPro" id="IPR012337">
    <property type="entry name" value="RNaseH-like_sf"/>
</dbReference>
<dbReference type="SUPFAM" id="SSF53098">
    <property type="entry name" value="Ribonuclease H-like"/>
    <property type="match status" value="1"/>
</dbReference>
<organism evidence="1 2">
    <name type="scientific">Shewanella gelidii</name>
    <dbReference type="NCBI Taxonomy" id="1642821"/>
    <lineage>
        <taxon>Bacteria</taxon>
        <taxon>Pseudomonadati</taxon>
        <taxon>Pseudomonadota</taxon>
        <taxon>Gammaproteobacteria</taxon>
        <taxon>Alteromonadales</taxon>
        <taxon>Shewanellaceae</taxon>
        <taxon>Shewanella</taxon>
    </lineage>
</organism>
<protein>
    <recommendedName>
        <fullName evidence="3">IS4 family transposase</fullName>
    </recommendedName>
</protein>
<evidence type="ECO:0008006" key="3">
    <source>
        <dbReference type="Google" id="ProtNLM"/>
    </source>
</evidence>